<evidence type="ECO:0000313" key="2">
    <source>
        <dbReference type="EMBL" id="RGW70167.1"/>
    </source>
</evidence>
<sequence length="76" mass="8821">MPKNLEVKDINLIFAKISKKRKVMATAIRIIPTLQGEEAEKFLENAEWTEAHPGSIKVDKKKVELTRKFLREMNLL</sequence>
<dbReference type="Proteomes" id="UP000284990">
    <property type="component" value="Unassembled WGS sequence"/>
</dbReference>
<organism evidence="1 4">
    <name type="scientific">Segatella copri</name>
    <dbReference type="NCBI Taxonomy" id="165179"/>
    <lineage>
        <taxon>Bacteria</taxon>
        <taxon>Pseudomonadati</taxon>
        <taxon>Bacteroidota</taxon>
        <taxon>Bacteroidia</taxon>
        <taxon>Bacteroidales</taxon>
        <taxon>Prevotellaceae</taxon>
        <taxon>Segatella</taxon>
    </lineage>
</organism>
<evidence type="ECO:0000313" key="6">
    <source>
        <dbReference type="Proteomes" id="UP000286077"/>
    </source>
</evidence>
<comment type="caution">
    <text evidence="1">The sequence shown here is derived from an EMBL/GenBank/DDBJ whole genome shotgun (WGS) entry which is preliminary data.</text>
</comment>
<dbReference type="Proteomes" id="UP000261187">
    <property type="component" value="Unassembled WGS sequence"/>
</dbReference>
<dbReference type="EMBL" id="QSFW01000004">
    <property type="protein sequence ID" value="RHA88644.1"/>
    <property type="molecule type" value="Genomic_DNA"/>
</dbReference>
<dbReference type="AlphaFoldDB" id="A0AA92SY63"/>
<evidence type="ECO:0000313" key="4">
    <source>
        <dbReference type="Proteomes" id="UP000261187"/>
    </source>
</evidence>
<dbReference type="EMBL" id="QSSA01000017">
    <property type="protein sequence ID" value="RGL59455.1"/>
    <property type="molecule type" value="Genomic_DNA"/>
</dbReference>
<reference evidence="4 5" key="1">
    <citation type="submission" date="2018-08" db="EMBL/GenBank/DDBJ databases">
        <title>A genome reference for cultivated species of the human gut microbiota.</title>
        <authorList>
            <person name="Zou Y."/>
            <person name="Xue W."/>
            <person name="Luo G."/>
        </authorList>
    </citation>
    <scope>NUCLEOTIDE SEQUENCE [LARGE SCALE GENOMIC DNA]</scope>
    <source>
        <strain evidence="2 6">AF11-14</strain>
        <strain evidence="3 5">AM42-23AC</strain>
        <strain evidence="1 4">TF06-40</strain>
    </source>
</reference>
<dbReference type="Proteomes" id="UP000286077">
    <property type="component" value="Unassembled WGS sequence"/>
</dbReference>
<protein>
    <submittedName>
        <fullName evidence="1">Uncharacterized protein</fullName>
    </submittedName>
</protein>
<proteinExistence type="predicted"/>
<dbReference type="EMBL" id="QSAQ01000004">
    <property type="protein sequence ID" value="RGW70167.1"/>
    <property type="molecule type" value="Genomic_DNA"/>
</dbReference>
<name>A0AA92SY63_9BACT</name>
<evidence type="ECO:0000313" key="3">
    <source>
        <dbReference type="EMBL" id="RHA88644.1"/>
    </source>
</evidence>
<evidence type="ECO:0000313" key="1">
    <source>
        <dbReference type="EMBL" id="RGL59455.1"/>
    </source>
</evidence>
<gene>
    <name evidence="3" type="ORF">DW916_02855</name>
    <name evidence="2" type="ORF">DWV60_02385</name>
    <name evidence="1" type="ORF">DXC61_08870</name>
</gene>
<evidence type="ECO:0000313" key="5">
    <source>
        <dbReference type="Proteomes" id="UP000284990"/>
    </source>
</evidence>
<accession>A0AA92SY63</accession>